<protein>
    <submittedName>
        <fullName evidence="2">Uncharacterized protein</fullName>
    </submittedName>
</protein>
<sequence>MPALTTSACCEKPNRNSDSQVMPLRQPLCRNDGVGMQVTSSSARSAELRVLTRYKCG</sequence>
<gene>
    <name evidence="2" type="ORF">T07_10251</name>
</gene>
<comment type="caution">
    <text evidence="2">The sequence shown here is derived from an EMBL/GenBank/DDBJ whole genome shotgun (WGS) entry which is preliminary data.</text>
</comment>
<keyword evidence="3" id="KW-1185">Reference proteome</keyword>
<name>A0A0V0S059_9BILA</name>
<dbReference type="EMBL" id="JYDL01000052">
    <property type="protein sequence ID" value="KRX20073.1"/>
    <property type="molecule type" value="Genomic_DNA"/>
</dbReference>
<reference evidence="2 3" key="1">
    <citation type="submission" date="2015-01" db="EMBL/GenBank/DDBJ databases">
        <title>Evolution of Trichinella species and genotypes.</title>
        <authorList>
            <person name="Korhonen P.K."/>
            <person name="Edoardo P."/>
            <person name="Giuseppe L.R."/>
            <person name="Gasser R.B."/>
        </authorList>
    </citation>
    <scope>NUCLEOTIDE SEQUENCE [LARGE SCALE GENOMIC DNA]</scope>
    <source>
        <strain evidence="2">ISS37</strain>
    </source>
</reference>
<dbReference type="OrthoDB" id="5920595at2759"/>
<feature type="region of interest" description="Disordered" evidence="1">
    <location>
        <begin position="1"/>
        <end position="21"/>
    </location>
</feature>
<evidence type="ECO:0000313" key="3">
    <source>
        <dbReference type="Proteomes" id="UP000054630"/>
    </source>
</evidence>
<evidence type="ECO:0000256" key="1">
    <source>
        <dbReference type="SAM" id="MobiDB-lite"/>
    </source>
</evidence>
<dbReference type="AlphaFoldDB" id="A0A0V0S059"/>
<evidence type="ECO:0000313" key="2">
    <source>
        <dbReference type="EMBL" id="KRX20073.1"/>
    </source>
</evidence>
<dbReference type="Proteomes" id="UP000054630">
    <property type="component" value="Unassembled WGS sequence"/>
</dbReference>
<organism evidence="2 3">
    <name type="scientific">Trichinella nelsoni</name>
    <dbReference type="NCBI Taxonomy" id="6336"/>
    <lineage>
        <taxon>Eukaryota</taxon>
        <taxon>Metazoa</taxon>
        <taxon>Ecdysozoa</taxon>
        <taxon>Nematoda</taxon>
        <taxon>Enoplea</taxon>
        <taxon>Dorylaimia</taxon>
        <taxon>Trichinellida</taxon>
        <taxon>Trichinellidae</taxon>
        <taxon>Trichinella</taxon>
    </lineage>
</organism>
<accession>A0A0V0S059</accession>
<proteinExistence type="predicted"/>